<dbReference type="GO" id="GO:0005829">
    <property type="term" value="C:cytosol"/>
    <property type="evidence" value="ECO:0007669"/>
    <property type="project" value="TreeGrafter"/>
</dbReference>
<dbReference type="Pfam" id="PF13936">
    <property type="entry name" value="HTH_38"/>
    <property type="match status" value="1"/>
</dbReference>
<accession>A0A4Q5C419</accession>
<dbReference type="SUPFAM" id="SSF53098">
    <property type="entry name" value="Ribonuclease H-like"/>
    <property type="match status" value="1"/>
</dbReference>
<dbReference type="InterPro" id="IPR051917">
    <property type="entry name" value="Transposase-Integrase"/>
</dbReference>
<gene>
    <name evidence="3" type="ORF">EAI93_11835</name>
</gene>
<dbReference type="GO" id="GO:0003676">
    <property type="term" value="F:nucleic acid binding"/>
    <property type="evidence" value="ECO:0007669"/>
    <property type="project" value="InterPro"/>
</dbReference>
<dbReference type="InterPro" id="IPR012337">
    <property type="entry name" value="RNaseH-like_sf"/>
</dbReference>
<dbReference type="RefSeq" id="WP_129795003.1">
    <property type="nucleotide sequence ID" value="NZ_DAWEAS010000005.1"/>
</dbReference>
<dbReference type="GO" id="GO:0006310">
    <property type="term" value="P:DNA recombination"/>
    <property type="evidence" value="ECO:0007669"/>
    <property type="project" value="UniProtKB-KW"/>
</dbReference>
<comment type="caution">
    <text evidence="3">The sequence shown here is derived from an EMBL/GenBank/DDBJ whole genome shotgun (WGS) entry which is preliminary data.</text>
</comment>
<dbReference type="GO" id="GO:0015074">
    <property type="term" value="P:DNA integration"/>
    <property type="evidence" value="ECO:0007669"/>
    <property type="project" value="InterPro"/>
</dbReference>
<sequence>MGAEKSKKGSHLTKEERRIIAVLHEEGRSPYEIGKLTGRASNTIRNELKRGTTTIILGYYEKEKYFPDTGQAIYEKNRKRCRKYMVNKFRNFLTYIEEQLQKCKRSFASARAEAIRKRLFKEDEICSISTLYSYTDQGLLKVKNIDLPEKVGRRVKKKKNREHKRLCGQSIEKRPESINNKKEFGHWEIDLVIGKKEKTDQVLLTLTERKTKKEIIRKISGKTVNAVHRCLKKLKNETPNFNQIFKSITTDNGAEFSRLYELEEKLGVAIYYAHPYSSWERGLNENTNRIIRRFIPKGTKIRQYTKKKIEKIEYWINTMYRKSLGWKTAEECYEEERLLLGIGMT</sequence>
<protein>
    <submittedName>
        <fullName evidence="3">IS30 family transposase</fullName>
    </submittedName>
</protein>
<proteinExistence type="predicted"/>
<dbReference type="AlphaFoldDB" id="A0A4Q5C419"/>
<evidence type="ECO:0000313" key="4">
    <source>
        <dbReference type="Proteomes" id="UP000292665"/>
    </source>
</evidence>
<dbReference type="Proteomes" id="UP000292665">
    <property type="component" value="Unassembled WGS sequence"/>
</dbReference>
<dbReference type="InterPro" id="IPR036397">
    <property type="entry name" value="RNaseH_sf"/>
</dbReference>
<dbReference type="Gene3D" id="1.10.10.60">
    <property type="entry name" value="Homeodomain-like"/>
    <property type="match status" value="1"/>
</dbReference>
<dbReference type="InterPro" id="IPR025246">
    <property type="entry name" value="IS30-like_HTH"/>
</dbReference>
<organism evidence="3 4">
    <name type="scientific">[Ruminococcus] torques</name>
    <dbReference type="NCBI Taxonomy" id="33039"/>
    <lineage>
        <taxon>Bacteria</taxon>
        <taxon>Bacillati</taxon>
        <taxon>Bacillota</taxon>
        <taxon>Clostridia</taxon>
        <taxon>Lachnospirales</taxon>
        <taxon>Lachnospiraceae</taxon>
        <taxon>Mediterraneibacter</taxon>
    </lineage>
</organism>
<dbReference type="EMBL" id="RCYR01000029">
    <property type="protein sequence ID" value="RYS77851.1"/>
    <property type="molecule type" value="Genomic_DNA"/>
</dbReference>
<evidence type="ECO:0000256" key="1">
    <source>
        <dbReference type="ARBA" id="ARBA00023172"/>
    </source>
</evidence>
<dbReference type="PANTHER" id="PTHR10948:SF23">
    <property type="entry name" value="TRANSPOSASE INSI FOR INSERTION SEQUENCE ELEMENT IS30A-RELATED"/>
    <property type="match status" value="1"/>
</dbReference>
<keyword evidence="1" id="KW-0233">DNA recombination</keyword>
<reference evidence="3 4" key="1">
    <citation type="journal article" date="2019" name="Science, e1252229">
        <title>Invertible promoters mediate bacterial phase variation, antibiotic resistance, and host adaptation in the gut.</title>
        <authorList>
            <person name="Jiang X."/>
            <person name="Hall A.B."/>
            <person name="Arthur T.D."/>
            <person name="Plichta D.R."/>
            <person name="Covington C.T."/>
            <person name="Poyet M."/>
            <person name="Crothers J."/>
            <person name="Moses P.L."/>
            <person name="Tolonen A.C."/>
            <person name="Vlamakis H."/>
            <person name="Alm E.J."/>
            <person name="Xavier R.J."/>
        </authorList>
    </citation>
    <scope>NUCLEOTIDE SEQUENCE [LARGE SCALE GENOMIC DNA]</scope>
    <source>
        <strain evidence="4">aa_0143</strain>
    </source>
</reference>
<dbReference type="GO" id="GO:0004803">
    <property type="term" value="F:transposase activity"/>
    <property type="evidence" value="ECO:0007669"/>
    <property type="project" value="TreeGrafter"/>
</dbReference>
<name>A0A4Q5C419_9FIRM</name>
<dbReference type="PROSITE" id="PS50994">
    <property type="entry name" value="INTEGRASE"/>
    <property type="match status" value="1"/>
</dbReference>
<feature type="domain" description="Integrase catalytic" evidence="2">
    <location>
        <begin position="171"/>
        <end position="337"/>
    </location>
</feature>
<dbReference type="InterPro" id="IPR053392">
    <property type="entry name" value="Transposase_IS30-like"/>
</dbReference>
<dbReference type="PANTHER" id="PTHR10948">
    <property type="entry name" value="TRANSPOSASE"/>
    <property type="match status" value="1"/>
</dbReference>
<dbReference type="Gene3D" id="3.30.420.10">
    <property type="entry name" value="Ribonuclease H-like superfamily/Ribonuclease H"/>
    <property type="match status" value="1"/>
</dbReference>
<dbReference type="GO" id="GO:0032196">
    <property type="term" value="P:transposition"/>
    <property type="evidence" value="ECO:0007669"/>
    <property type="project" value="TreeGrafter"/>
</dbReference>
<dbReference type="NCBIfam" id="NF033563">
    <property type="entry name" value="transpos_IS30"/>
    <property type="match status" value="1"/>
</dbReference>
<evidence type="ECO:0000313" key="3">
    <source>
        <dbReference type="EMBL" id="RYS77851.1"/>
    </source>
</evidence>
<dbReference type="InterPro" id="IPR001584">
    <property type="entry name" value="Integrase_cat-core"/>
</dbReference>
<evidence type="ECO:0000259" key="2">
    <source>
        <dbReference type="PROSITE" id="PS50994"/>
    </source>
</evidence>